<dbReference type="Proteomes" id="UP001454036">
    <property type="component" value="Unassembled WGS sequence"/>
</dbReference>
<keyword evidence="2" id="KW-1185">Reference proteome</keyword>
<evidence type="ECO:0000313" key="1">
    <source>
        <dbReference type="EMBL" id="GAA0141560.1"/>
    </source>
</evidence>
<proteinExistence type="predicted"/>
<comment type="caution">
    <text evidence="1">The sequence shown here is derived from an EMBL/GenBank/DDBJ whole genome shotgun (WGS) entry which is preliminary data.</text>
</comment>
<gene>
    <name evidence="1" type="ORF">LIER_02679</name>
</gene>
<evidence type="ECO:0000313" key="2">
    <source>
        <dbReference type="Proteomes" id="UP001454036"/>
    </source>
</evidence>
<dbReference type="AlphaFoldDB" id="A0AAV3NU72"/>
<accession>A0AAV3NU72</accession>
<dbReference type="EMBL" id="BAABME010000297">
    <property type="protein sequence ID" value="GAA0141560.1"/>
    <property type="molecule type" value="Genomic_DNA"/>
</dbReference>
<reference evidence="1 2" key="1">
    <citation type="submission" date="2024-01" db="EMBL/GenBank/DDBJ databases">
        <title>The complete chloroplast genome sequence of Lithospermum erythrorhizon: insights into the phylogenetic relationship among Boraginaceae species and the maternal lineages of purple gromwells.</title>
        <authorList>
            <person name="Okada T."/>
            <person name="Watanabe K."/>
        </authorList>
    </citation>
    <scope>NUCLEOTIDE SEQUENCE [LARGE SCALE GENOMIC DNA]</scope>
</reference>
<name>A0AAV3NU72_LITER</name>
<protein>
    <submittedName>
        <fullName evidence="1">Uncharacterized protein</fullName>
    </submittedName>
</protein>
<organism evidence="1 2">
    <name type="scientific">Lithospermum erythrorhizon</name>
    <name type="common">Purple gromwell</name>
    <name type="synonym">Lithospermum officinale var. erythrorhizon</name>
    <dbReference type="NCBI Taxonomy" id="34254"/>
    <lineage>
        <taxon>Eukaryota</taxon>
        <taxon>Viridiplantae</taxon>
        <taxon>Streptophyta</taxon>
        <taxon>Embryophyta</taxon>
        <taxon>Tracheophyta</taxon>
        <taxon>Spermatophyta</taxon>
        <taxon>Magnoliopsida</taxon>
        <taxon>eudicotyledons</taxon>
        <taxon>Gunneridae</taxon>
        <taxon>Pentapetalae</taxon>
        <taxon>asterids</taxon>
        <taxon>lamiids</taxon>
        <taxon>Boraginales</taxon>
        <taxon>Boraginaceae</taxon>
        <taxon>Boraginoideae</taxon>
        <taxon>Lithospermeae</taxon>
        <taxon>Lithospermum</taxon>
    </lineage>
</organism>
<sequence>MMKNSNNFRKSLQQKTFMEGTIPTKTVISQVNILLGDDEPVEKKTQENGFQESVAVENNGPGDYAIQEVQKSLPVDPKHHQVEEKNQEPDFKEREVVNGTISREYSIQEIENNNQQVDFHTPEVVEKKSLIKDNIQAALVYTKRVLKGLKDRPDMILKFFDLMGEYKSDLDQGKLEHGLFALFNKSYPEFEIEFIPFTTEEPSPVLEKTEVSGLRKDVWTNLLEDMKDIILIACRNGRRTMEVTRYLSDENVKEIWTHCKVNLKNCKHPQESAYSVVGKLKVQLEVAKEDGVDTRRNMASEIQKLQNKKRRIH</sequence>